<dbReference type="Pfam" id="PF10469">
    <property type="entry name" value="AKAP7_NLS"/>
    <property type="match status" value="1"/>
</dbReference>
<protein>
    <recommendedName>
        <fullName evidence="2">K Homology domain-containing protein</fullName>
    </recommendedName>
</protein>
<dbReference type="CDD" id="cd22419">
    <property type="entry name" value="KH-I_ASCC1"/>
    <property type="match status" value="1"/>
</dbReference>
<evidence type="ECO:0000256" key="1">
    <source>
        <dbReference type="PROSITE-ProRule" id="PRU00117"/>
    </source>
</evidence>
<evidence type="ECO:0000259" key="2">
    <source>
        <dbReference type="SMART" id="SM00322"/>
    </source>
</evidence>
<dbReference type="Gene3D" id="3.30.1370.10">
    <property type="entry name" value="K Homology domain, type 1"/>
    <property type="match status" value="1"/>
</dbReference>
<dbReference type="AlphaFoldDB" id="A0A1B6DI35"/>
<reference evidence="3" key="1">
    <citation type="submission" date="2015-12" db="EMBL/GenBank/DDBJ databases">
        <title>De novo transcriptome assembly of four potential Pierce s Disease insect vectors from Arizona vineyards.</title>
        <authorList>
            <person name="Tassone E.E."/>
        </authorList>
    </citation>
    <scope>NUCLEOTIDE SEQUENCE</scope>
</reference>
<sequence>MDILKPHLVYIDGRCYRINNTDFELGTEKPSGSSWDEQNDLYDDDTQLVECPIEVDFEIMTTENGRFKTIFHVSRAYYAAVIGAKGATLKRIEGETKTKIRIPQRQSTDQDVVITGSTKSAVASARQRISLIVMSYRRKQPFTHFLSLPIASKSVKDGFLDFKKQVLETCQGRGVEESIFQNPDKLHLTIGTLVLTDNVERNRASDVLMDCKHNLIDPLLNHNSLNICLEGIEYMNDDPSEVDVLYAKISVQQGDHFLQELMDSIVNFFSDSGLMDKQYERVKLHVTIMNTLFRESNSRTRETFNASPILEKFRNFFFGEAIIDEVHLSQRYSSSKTGYYQATAIVTISLSDRR</sequence>
<proteinExistence type="predicted"/>
<dbReference type="GO" id="GO:0006355">
    <property type="term" value="P:regulation of DNA-templated transcription"/>
    <property type="evidence" value="ECO:0007669"/>
    <property type="project" value="TreeGrafter"/>
</dbReference>
<dbReference type="InterPro" id="IPR004087">
    <property type="entry name" value="KH_dom"/>
</dbReference>
<dbReference type="InterPro" id="IPR004088">
    <property type="entry name" value="KH_dom_type_1"/>
</dbReference>
<dbReference type="PANTHER" id="PTHR13360">
    <property type="entry name" value="ACTIVATING SIGNAL COINTEGRATOR 1 COMPLEX SUBUNIT 1"/>
    <property type="match status" value="1"/>
</dbReference>
<dbReference type="Gene3D" id="3.90.1140.10">
    <property type="entry name" value="Cyclic phosphodiesterase"/>
    <property type="match status" value="1"/>
</dbReference>
<gene>
    <name evidence="3" type="ORF">g.40769</name>
</gene>
<keyword evidence="1" id="KW-0694">RNA-binding</keyword>
<dbReference type="InterPro" id="IPR047538">
    <property type="entry name" value="KH-I_ASCC1"/>
</dbReference>
<dbReference type="GO" id="GO:0003723">
    <property type="term" value="F:RNA binding"/>
    <property type="evidence" value="ECO:0007669"/>
    <property type="project" value="UniProtKB-UniRule"/>
</dbReference>
<dbReference type="EMBL" id="GEDC01012018">
    <property type="protein sequence ID" value="JAS25280.1"/>
    <property type="molecule type" value="Transcribed_RNA"/>
</dbReference>
<dbReference type="InterPro" id="IPR036612">
    <property type="entry name" value="KH_dom_type_1_sf"/>
</dbReference>
<dbReference type="GO" id="GO:0005634">
    <property type="term" value="C:nucleus"/>
    <property type="evidence" value="ECO:0007669"/>
    <property type="project" value="TreeGrafter"/>
</dbReference>
<feature type="domain" description="K Homology" evidence="2">
    <location>
        <begin position="65"/>
        <end position="134"/>
    </location>
</feature>
<dbReference type="PANTHER" id="PTHR13360:SF1">
    <property type="entry name" value="ACTIVATING SIGNAL COINTEGRATOR 1 COMPLEX SUBUNIT 1"/>
    <property type="match status" value="1"/>
</dbReference>
<name>A0A1B6DI35_9HEMI</name>
<dbReference type="Pfam" id="PF00013">
    <property type="entry name" value="KH_1"/>
    <property type="match status" value="1"/>
</dbReference>
<dbReference type="SMART" id="SM00322">
    <property type="entry name" value="KH"/>
    <property type="match status" value="1"/>
</dbReference>
<dbReference type="InterPro" id="IPR019510">
    <property type="entry name" value="AKAP7-like_phosphoesterase"/>
</dbReference>
<dbReference type="PIRSF" id="PIRSF027019">
    <property type="entry name" value="Euk_LigT"/>
    <property type="match status" value="1"/>
</dbReference>
<dbReference type="GO" id="GO:0006307">
    <property type="term" value="P:DNA alkylation repair"/>
    <property type="evidence" value="ECO:0007669"/>
    <property type="project" value="InterPro"/>
</dbReference>
<organism evidence="3">
    <name type="scientific">Clastoptera arizonana</name>
    <name type="common">Arizona spittle bug</name>
    <dbReference type="NCBI Taxonomy" id="38151"/>
    <lineage>
        <taxon>Eukaryota</taxon>
        <taxon>Metazoa</taxon>
        <taxon>Ecdysozoa</taxon>
        <taxon>Arthropoda</taxon>
        <taxon>Hexapoda</taxon>
        <taxon>Insecta</taxon>
        <taxon>Pterygota</taxon>
        <taxon>Neoptera</taxon>
        <taxon>Paraneoptera</taxon>
        <taxon>Hemiptera</taxon>
        <taxon>Auchenorrhyncha</taxon>
        <taxon>Cercopoidea</taxon>
        <taxon>Clastopteridae</taxon>
        <taxon>Clastoptera</taxon>
    </lineage>
</organism>
<evidence type="ECO:0000313" key="3">
    <source>
        <dbReference type="EMBL" id="JAS25280.1"/>
    </source>
</evidence>
<dbReference type="SUPFAM" id="SSF54791">
    <property type="entry name" value="Eukaryotic type KH-domain (KH-domain type I)"/>
    <property type="match status" value="1"/>
</dbReference>
<dbReference type="InterPro" id="IPR009210">
    <property type="entry name" value="ASCC1"/>
</dbReference>
<dbReference type="PROSITE" id="PS50084">
    <property type="entry name" value="KH_TYPE_1"/>
    <property type="match status" value="1"/>
</dbReference>
<accession>A0A1B6DI35</accession>